<dbReference type="EC" id="2.7.13.3" evidence="3"/>
<dbReference type="PIRSF" id="PIRSF037433">
    <property type="entry name" value="STHK_STH3221_prd"/>
    <property type="match status" value="1"/>
</dbReference>
<dbReference type="GO" id="GO:0046983">
    <property type="term" value="F:protein dimerization activity"/>
    <property type="evidence" value="ECO:0007669"/>
    <property type="project" value="InterPro"/>
</dbReference>
<comment type="subcellular location">
    <subcellularLocation>
        <location evidence="2">Membrane</location>
    </subcellularLocation>
</comment>
<evidence type="ECO:0000313" key="14">
    <source>
        <dbReference type="Proteomes" id="UP000469346"/>
    </source>
</evidence>
<evidence type="ECO:0000256" key="10">
    <source>
        <dbReference type="SAM" id="Phobius"/>
    </source>
</evidence>
<keyword evidence="4" id="KW-0597">Phosphoprotein</keyword>
<dbReference type="PANTHER" id="PTHR24421:SF10">
    <property type="entry name" value="NITRATE_NITRITE SENSOR PROTEIN NARQ"/>
    <property type="match status" value="1"/>
</dbReference>
<evidence type="ECO:0000259" key="12">
    <source>
        <dbReference type="PROSITE" id="PS50885"/>
    </source>
</evidence>
<evidence type="ECO:0000256" key="6">
    <source>
        <dbReference type="ARBA" id="ARBA00022741"/>
    </source>
</evidence>
<dbReference type="InterPro" id="IPR011712">
    <property type="entry name" value="Sig_transdc_His_kin_sub3_dim/P"/>
</dbReference>
<sequence>MRALKGRGPWGGRPRTLLVGALGRAGAAFWAVADSVPIRVKIIGMVLGTACLVGSFATVHVYRVMSRQVSEHLREMSRAVAGELSAHAGDFILVNDIYGLDRLLREARANRPDLRYAFVLDPGGQVLVHTFEGGFPHDLLRVRHRAKDAGTIRFLTNEGSVWDTAVPISGGAAGILRVGISERRSRAVIHFLVRDLLLTTLLVMAGGVLLSGLLTWVLTRPLKSLAEAARRIQVGDYSARVREFSRDEAGRLISAFNEMAERLEAAEAERAGREALRRELMGRVLVAQEEERARIARELHDQVGQSIASLMVELKVLQGVAGCEAARAGVERLRHTLTRELEGIHRLSVELRPPVLDDLGLAAALDLYVTEFMEQHGIEVDFTPIGVEEGRLPAPVEIGVYRIIQEALTNVVRHAEARRVTVILERRAGRIRGVVEDDGTGFVPGKVRGGRVGLYGMEERAQLLGGRLHVDSEPGRGTMVVLDVPLPGGAG</sequence>
<dbReference type="CDD" id="cd06225">
    <property type="entry name" value="HAMP"/>
    <property type="match status" value="1"/>
</dbReference>
<feature type="domain" description="HAMP" evidence="12">
    <location>
        <begin position="216"/>
        <end position="268"/>
    </location>
</feature>
<keyword evidence="10" id="KW-0472">Membrane</keyword>
<dbReference type="Gene3D" id="6.10.340.10">
    <property type="match status" value="1"/>
</dbReference>
<evidence type="ECO:0000256" key="2">
    <source>
        <dbReference type="ARBA" id="ARBA00004370"/>
    </source>
</evidence>
<feature type="transmembrane region" description="Helical" evidence="10">
    <location>
        <begin position="196"/>
        <end position="218"/>
    </location>
</feature>
<dbReference type="RefSeq" id="WP_163299074.1">
    <property type="nucleotide sequence ID" value="NZ_JAAGRR010000103.1"/>
</dbReference>
<dbReference type="Proteomes" id="UP000469346">
    <property type="component" value="Unassembled WGS sequence"/>
</dbReference>
<dbReference type="EMBL" id="JAAGRR010000103">
    <property type="protein sequence ID" value="NDY42948.1"/>
    <property type="molecule type" value="Genomic_DNA"/>
</dbReference>
<dbReference type="InterPro" id="IPR017204">
    <property type="entry name" value="Sig_transdc_His_kin_STH3221"/>
</dbReference>
<evidence type="ECO:0000256" key="3">
    <source>
        <dbReference type="ARBA" id="ARBA00012438"/>
    </source>
</evidence>
<keyword evidence="10" id="KW-1133">Transmembrane helix</keyword>
<evidence type="ECO:0000256" key="8">
    <source>
        <dbReference type="ARBA" id="ARBA00022840"/>
    </source>
</evidence>
<dbReference type="Pfam" id="PF00672">
    <property type="entry name" value="HAMP"/>
    <property type="match status" value="1"/>
</dbReference>
<keyword evidence="8" id="KW-0067">ATP-binding</keyword>
<dbReference type="InterPro" id="IPR003660">
    <property type="entry name" value="HAMP_dom"/>
</dbReference>
<dbReference type="InterPro" id="IPR003594">
    <property type="entry name" value="HATPase_dom"/>
</dbReference>
<dbReference type="GO" id="GO:0005886">
    <property type="term" value="C:plasma membrane"/>
    <property type="evidence" value="ECO:0007669"/>
    <property type="project" value="UniProtKB-SubCell"/>
</dbReference>
<keyword evidence="14" id="KW-1185">Reference proteome</keyword>
<evidence type="ECO:0000313" key="13">
    <source>
        <dbReference type="EMBL" id="NDY42948.1"/>
    </source>
</evidence>
<feature type="transmembrane region" description="Helical" evidence="10">
    <location>
        <begin position="43"/>
        <end position="65"/>
    </location>
</feature>
<proteinExistence type="predicted"/>
<dbReference type="SMART" id="SM00304">
    <property type="entry name" value="HAMP"/>
    <property type="match status" value="1"/>
</dbReference>
<organism evidence="13 14">
    <name type="scientific">Dissulfurirhabdus thermomarina</name>
    <dbReference type="NCBI Taxonomy" id="1765737"/>
    <lineage>
        <taxon>Bacteria</taxon>
        <taxon>Deltaproteobacteria</taxon>
        <taxon>Dissulfurirhabdaceae</taxon>
        <taxon>Dissulfurirhabdus</taxon>
    </lineage>
</organism>
<dbReference type="PROSITE" id="PS50109">
    <property type="entry name" value="HIS_KIN"/>
    <property type="match status" value="1"/>
</dbReference>
<feature type="domain" description="Histidine kinase" evidence="11">
    <location>
        <begin position="400"/>
        <end position="488"/>
    </location>
</feature>
<evidence type="ECO:0000256" key="5">
    <source>
        <dbReference type="ARBA" id="ARBA00022679"/>
    </source>
</evidence>
<comment type="caution">
    <text evidence="13">The sequence shown here is derived from an EMBL/GenBank/DDBJ whole genome shotgun (WGS) entry which is preliminary data.</text>
</comment>
<dbReference type="Pfam" id="PF07730">
    <property type="entry name" value="HisKA_3"/>
    <property type="match status" value="1"/>
</dbReference>
<dbReference type="AlphaFoldDB" id="A0A6N9TPH2"/>
<dbReference type="Pfam" id="PF02518">
    <property type="entry name" value="HATPase_c"/>
    <property type="match status" value="1"/>
</dbReference>
<dbReference type="Gene3D" id="1.20.5.1930">
    <property type="match status" value="1"/>
</dbReference>
<evidence type="ECO:0000256" key="1">
    <source>
        <dbReference type="ARBA" id="ARBA00000085"/>
    </source>
</evidence>
<dbReference type="InterPro" id="IPR005467">
    <property type="entry name" value="His_kinase_dom"/>
</dbReference>
<reference evidence="13 14" key="1">
    <citation type="submission" date="2020-02" db="EMBL/GenBank/DDBJ databases">
        <title>Comparative genomics of sulfur disproportionating microorganisms.</title>
        <authorList>
            <person name="Ward L.M."/>
            <person name="Bertran E."/>
            <person name="Johnston D.T."/>
        </authorList>
    </citation>
    <scope>NUCLEOTIDE SEQUENCE [LARGE SCALE GENOMIC DNA]</scope>
    <source>
        <strain evidence="13 14">DSM 100025</strain>
    </source>
</reference>
<keyword evidence="9" id="KW-0902">Two-component regulatory system</keyword>
<dbReference type="SMART" id="SM00387">
    <property type="entry name" value="HATPase_c"/>
    <property type="match status" value="1"/>
</dbReference>
<dbReference type="PANTHER" id="PTHR24421">
    <property type="entry name" value="NITRATE/NITRITE SENSOR PROTEIN NARX-RELATED"/>
    <property type="match status" value="1"/>
</dbReference>
<dbReference type="GO" id="GO:0005524">
    <property type="term" value="F:ATP binding"/>
    <property type="evidence" value="ECO:0007669"/>
    <property type="project" value="UniProtKB-KW"/>
</dbReference>
<evidence type="ECO:0000256" key="4">
    <source>
        <dbReference type="ARBA" id="ARBA00022553"/>
    </source>
</evidence>
<evidence type="ECO:0000256" key="9">
    <source>
        <dbReference type="ARBA" id="ARBA00023012"/>
    </source>
</evidence>
<keyword evidence="5" id="KW-0808">Transferase</keyword>
<protein>
    <recommendedName>
        <fullName evidence="3">histidine kinase</fullName>
        <ecNumber evidence="3">2.7.13.3</ecNumber>
    </recommendedName>
</protein>
<dbReference type="PROSITE" id="PS50885">
    <property type="entry name" value="HAMP"/>
    <property type="match status" value="1"/>
</dbReference>
<dbReference type="InterPro" id="IPR050482">
    <property type="entry name" value="Sensor_HK_TwoCompSys"/>
</dbReference>
<gene>
    <name evidence="13" type="ORF">G3N55_08850</name>
</gene>
<comment type="catalytic activity">
    <reaction evidence="1">
        <text>ATP + protein L-histidine = ADP + protein N-phospho-L-histidine.</text>
        <dbReference type="EC" id="2.7.13.3"/>
    </reaction>
</comment>
<keyword evidence="10" id="KW-0812">Transmembrane</keyword>
<dbReference type="CDD" id="cd16917">
    <property type="entry name" value="HATPase_UhpB-NarQ-NarX-like"/>
    <property type="match status" value="1"/>
</dbReference>
<name>A0A6N9TPH2_DISTH</name>
<dbReference type="Gene3D" id="3.30.565.10">
    <property type="entry name" value="Histidine kinase-like ATPase, C-terminal domain"/>
    <property type="match status" value="1"/>
</dbReference>
<keyword evidence="7" id="KW-0418">Kinase</keyword>
<dbReference type="InterPro" id="IPR036890">
    <property type="entry name" value="HATPase_C_sf"/>
</dbReference>
<dbReference type="SUPFAM" id="SSF55874">
    <property type="entry name" value="ATPase domain of HSP90 chaperone/DNA topoisomerase II/histidine kinase"/>
    <property type="match status" value="1"/>
</dbReference>
<keyword evidence="6" id="KW-0547">Nucleotide-binding</keyword>
<dbReference type="SUPFAM" id="SSF158472">
    <property type="entry name" value="HAMP domain-like"/>
    <property type="match status" value="1"/>
</dbReference>
<evidence type="ECO:0000256" key="7">
    <source>
        <dbReference type="ARBA" id="ARBA00022777"/>
    </source>
</evidence>
<evidence type="ECO:0000259" key="11">
    <source>
        <dbReference type="PROSITE" id="PS50109"/>
    </source>
</evidence>
<dbReference type="GO" id="GO:0000155">
    <property type="term" value="F:phosphorelay sensor kinase activity"/>
    <property type="evidence" value="ECO:0007669"/>
    <property type="project" value="InterPro"/>
</dbReference>
<accession>A0A6N9TPH2</accession>